<dbReference type="Proteomes" id="UP000230750">
    <property type="component" value="Unassembled WGS sequence"/>
</dbReference>
<dbReference type="Gene3D" id="3.80.10.10">
    <property type="entry name" value="Ribonuclease Inhibitor"/>
    <property type="match status" value="2"/>
</dbReference>
<proteinExistence type="inferred from homology"/>
<dbReference type="OrthoDB" id="1421090at2759"/>
<keyword evidence="10" id="KW-0325">Glycoprotein</keyword>
<evidence type="ECO:0000256" key="11">
    <source>
        <dbReference type="SAM" id="Phobius"/>
    </source>
</evidence>
<keyword evidence="6" id="KW-0677">Repeat</keyword>
<dbReference type="GO" id="GO:0038023">
    <property type="term" value="F:signaling receptor activity"/>
    <property type="evidence" value="ECO:0007669"/>
    <property type="project" value="TreeGrafter"/>
</dbReference>
<evidence type="ECO:0000256" key="10">
    <source>
        <dbReference type="ARBA" id="ARBA00023180"/>
    </source>
</evidence>
<dbReference type="InterPro" id="IPR000157">
    <property type="entry name" value="TIR_dom"/>
</dbReference>
<evidence type="ECO:0000256" key="6">
    <source>
        <dbReference type="ARBA" id="ARBA00022737"/>
    </source>
</evidence>
<keyword evidence="9" id="KW-0675">Receptor</keyword>
<keyword evidence="3" id="KW-0433">Leucine-rich repeat</keyword>
<dbReference type="PANTHER" id="PTHR24365">
    <property type="entry name" value="TOLL-LIKE RECEPTOR"/>
    <property type="match status" value="1"/>
</dbReference>
<dbReference type="InterPro" id="IPR035897">
    <property type="entry name" value="Toll_tir_struct_dom_sf"/>
</dbReference>
<evidence type="ECO:0000256" key="9">
    <source>
        <dbReference type="ARBA" id="ARBA00023170"/>
    </source>
</evidence>
<dbReference type="AlphaFoldDB" id="A0A2G8LND2"/>
<dbReference type="STRING" id="307972.A0A2G8LND2"/>
<dbReference type="PROSITE" id="PS51450">
    <property type="entry name" value="LRR"/>
    <property type="match status" value="2"/>
</dbReference>
<dbReference type="Pfam" id="PF13855">
    <property type="entry name" value="LRR_8"/>
    <property type="match status" value="2"/>
</dbReference>
<dbReference type="PANTHER" id="PTHR24365:SF541">
    <property type="entry name" value="PROTEIN TOLL-RELATED"/>
    <property type="match status" value="1"/>
</dbReference>
<dbReference type="PRINTS" id="PR01537">
    <property type="entry name" value="INTRLKN1R1F"/>
</dbReference>
<keyword evidence="7 11" id="KW-1133">Transmembrane helix</keyword>
<comment type="subcellular location">
    <subcellularLocation>
        <location evidence="1">Membrane</location>
        <topology evidence="1">Single-pass membrane protein</topology>
    </subcellularLocation>
</comment>
<gene>
    <name evidence="13" type="ORF">BSL78_01299</name>
</gene>
<evidence type="ECO:0000313" key="13">
    <source>
        <dbReference type="EMBL" id="PIK61745.1"/>
    </source>
</evidence>
<evidence type="ECO:0000256" key="5">
    <source>
        <dbReference type="ARBA" id="ARBA00022729"/>
    </source>
</evidence>
<accession>A0A2G8LND2</accession>
<evidence type="ECO:0000256" key="7">
    <source>
        <dbReference type="ARBA" id="ARBA00022989"/>
    </source>
</evidence>
<protein>
    <submittedName>
        <fullName evidence="13">Toll</fullName>
    </submittedName>
</protein>
<keyword evidence="8 11" id="KW-0472">Membrane</keyword>
<evidence type="ECO:0000256" key="2">
    <source>
        <dbReference type="ARBA" id="ARBA00009634"/>
    </source>
</evidence>
<keyword evidence="5" id="KW-0732">Signal</keyword>
<evidence type="ECO:0000256" key="8">
    <source>
        <dbReference type="ARBA" id="ARBA00023136"/>
    </source>
</evidence>
<dbReference type="Gene3D" id="3.40.50.10140">
    <property type="entry name" value="Toll/interleukin-1 receptor homology (TIR) domain"/>
    <property type="match status" value="1"/>
</dbReference>
<dbReference type="SMR" id="A0A2G8LND2"/>
<dbReference type="InterPro" id="IPR003591">
    <property type="entry name" value="Leu-rich_rpt_typical-subtyp"/>
</dbReference>
<comment type="caution">
    <text evidence="13">The sequence shown here is derived from an EMBL/GenBank/DDBJ whole genome shotgun (WGS) entry which is preliminary data.</text>
</comment>
<evidence type="ECO:0000256" key="4">
    <source>
        <dbReference type="ARBA" id="ARBA00022692"/>
    </source>
</evidence>
<dbReference type="InterPro" id="IPR001611">
    <property type="entry name" value="Leu-rich_rpt"/>
</dbReference>
<dbReference type="SUPFAM" id="SSF52058">
    <property type="entry name" value="L domain-like"/>
    <property type="match status" value="1"/>
</dbReference>
<name>A0A2G8LND2_STIJA</name>
<dbReference type="GO" id="GO:0005886">
    <property type="term" value="C:plasma membrane"/>
    <property type="evidence" value="ECO:0007669"/>
    <property type="project" value="TreeGrafter"/>
</dbReference>
<dbReference type="SMART" id="SM00369">
    <property type="entry name" value="LRR_TYP"/>
    <property type="match status" value="5"/>
</dbReference>
<dbReference type="SUPFAM" id="SSF52200">
    <property type="entry name" value="Toll/Interleukin receptor TIR domain"/>
    <property type="match status" value="1"/>
</dbReference>
<keyword evidence="14" id="KW-1185">Reference proteome</keyword>
<evidence type="ECO:0000256" key="3">
    <source>
        <dbReference type="ARBA" id="ARBA00022614"/>
    </source>
</evidence>
<feature type="transmembrane region" description="Helical" evidence="11">
    <location>
        <begin position="313"/>
        <end position="334"/>
    </location>
</feature>
<organism evidence="13 14">
    <name type="scientific">Stichopus japonicus</name>
    <name type="common">Sea cucumber</name>
    <dbReference type="NCBI Taxonomy" id="307972"/>
    <lineage>
        <taxon>Eukaryota</taxon>
        <taxon>Metazoa</taxon>
        <taxon>Echinodermata</taxon>
        <taxon>Eleutherozoa</taxon>
        <taxon>Echinozoa</taxon>
        <taxon>Holothuroidea</taxon>
        <taxon>Aspidochirotacea</taxon>
        <taxon>Aspidochirotida</taxon>
        <taxon>Stichopodidae</taxon>
        <taxon>Apostichopus</taxon>
    </lineage>
</organism>
<dbReference type="FunFam" id="3.40.50.10140:FF:000026">
    <property type="entry name" value="Toll-like receptor 2"/>
    <property type="match status" value="1"/>
</dbReference>
<reference evidence="13 14" key="1">
    <citation type="journal article" date="2017" name="PLoS Biol.">
        <title>The sea cucumber genome provides insights into morphological evolution and visceral regeneration.</title>
        <authorList>
            <person name="Zhang X."/>
            <person name="Sun L."/>
            <person name="Yuan J."/>
            <person name="Sun Y."/>
            <person name="Gao Y."/>
            <person name="Zhang L."/>
            <person name="Li S."/>
            <person name="Dai H."/>
            <person name="Hamel J.F."/>
            <person name="Liu C."/>
            <person name="Yu Y."/>
            <person name="Liu S."/>
            <person name="Lin W."/>
            <person name="Guo K."/>
            <person name="Jin S."/>
            <person name="Xu P."/>
            <person name="Storey K.B."/>
            <person name="Huan P."/>
            <person name="Zhang T."/>
            <person name="Zhou Y."/>
            <person name="Zhang J."/>
            <person name="Lin C."/>
            <person name="Li X."/>
            <person name="Xing L."/>
            <person name="Huo D."/>
            <person name="Sun M."/>
            <person name="Wang L."/>
            <person name="Mercier A."/>
            <person name="Li F."/>
            <person name="Yang H."/>
            <person name="Xiang J."/>
        </authorList>
    </citation>
    <scope>NUCLEOTIDE SEQUENCE [LARGE SCALE GENOMIC DNA]</scope>
    <source>
        <strain evidence="13">Shaxun</strain>
        <tissue evidence="13">Muscle</tissue>
    </source>
</reference>
<keyword evidence="4 11" id="KW-0812">Transmembrane</keyword>
<evidence type="ECO:0000259" key="12">
    <source>
        <dbReference type="PROSITE" id="PS50104"/>
    </source>
</evidence>
<comment type="similarity">
    <text evidence="2">Belongs to the Toll-like receptor family.</text>
</comment>
<dbReference type="GO" id="GO:0007165">
    <property type="term" value="P:signal transduction"/>
    <property type="evidence" value="ECO:0007669"/>
    <property type="project" value="InterPro"/>
</dbReference>
<evidence type="ECO:0000313" key="14">
    <source>
        <dbReference type="Proteomes" id="UP000230750"/>
    </source>
</evidence>
<feature type="domain" description="TIR" evidence="12">
    <location>
        <begin position="364"/>
        <end position="499"/>
    </location>
</feature>
<sequence length="524" mass="59822">MFRDVFTRVGRDIWQLQYYYDIIWPGNYFLRNQLFVQAKFLECQTELYGKNKVDLMLHDPERWFSHVSSIDLCPHPCRCLSQCSNGHFYAVCRHANLTSIPNGLGSWVNTLYLEGNMITQLDSTSLSNMPDLTNVDLGDNRISSIEDGTFHNLHSLREVSLRGNNLTVIRSNTFNISSSQLNHLDISSNNIADIDRDSFLSVSSLEVLKLDHNKLQTISQGVFDNLHNLSMLTISDNPFNCTCDLLYLTDWYVKVAFVPERSFSSDIADIGCAPFLNETELYDWMQKQTVTCNPVIPPSDRPKPVQHPGASSVIVILVGVCAAAITSLVLGFIYKFRLEILVLIYTKTGVKILDRNDSNGEEEKTFDAFISFSSMDRQFVLEEFIPRLESEENKRKLCIHHRDFVVGECIATNIINAIENSNKILILCSKNYLESEWCSYEFKTSHHQALSDRSRRIVLIMMEDVKKSTLDKEIKAYISTNTYLEKKDPLFWSKLLYSVPAAKRGNIDTSKEINANNVSSETCV</sequence>
<dbReference type="InterPro" id="IPR032675">
    <property type="entry name" value="LRR_dom_sf"/>
</dbReference>
<dbReference type="EMBL" id="MRZV01000025">
    <property type="protein sequence ID" value="PIK61745.1"/>
    <property type="molecule type" value="Genomic_DNA"/>
</dbReference>
<dbReference type="SMART" id="SM00255">
    <property type="entry name" value="TIR"/>
    <property type="match status" value="1"/>
</dbReference>
<dbReference type="Pfam" id="PF01582">
    <property type="entry name" value="TIR"/>
    <property type="match status" value="1"/>
</dbReference>
<dbReference type="PROSITE" id="PS50104">
    <property type="entry name" value="TIR"/>
    <property type="match status" value="1"/>
</dbReference>
<evidence type="ECO:0000256" key="1">
    <source>
        <dbReference type="ARBA" id="ARBA00004167"/>
    </source>
</evidence>